<name>A0A1L6ZHC6_BACIA</name>
<evidence type="ECO:0000313" key="2">
    <source>
        <dbReference type="Proteomes" id="UP000185426"/>
    </source>
</evidence>
<reference evidence="1 2" key="1">
    <citation type="submission" date="2016-05" db="EMBL/GenBank/DDBJ databases">
        <title>Complete Genome and Methylome Analysis of Psychrotrophic Bacterial Isolates from Antarctic Lake Untersee.</title>
        <authorList>
            <person name="Fomenkov A."/>
            <person name="Akimov V.N."/>
            <person name="Vasilyeva L.V."/>
            <person name="Andersen D."/>
            <person name="Vincze T."/>
            <person name="Roberts R.J."/>
        </authorList>
    </citation>
    <scope>NUCLEOTIDE SEQUENCE [LARGE SCALE GENOMIC DNA]</scope>
    <source>
        <strain evidence="1 2">U14-5</strain>
    </source>
</reference>
<accession>A0A1L6ZHC6</accession>
<protein>
    <submittedName>
        <fullName evidence="1">Uncharacterized protein</fullName>
    </submittedName>
</protein>
<evidence type="ECO:0000313" key="1">
    <source>
        <dbReference type="EMBL" id="APT45923.1"/>
    </source>
</evidence>
<gene>
    <name evidence="1" type="ORF">BSA145_08405</name>
</gene>
<dbReference type="AlphaFoldDB" id="A0A1L6ZHC6"/>
<dbReference type="RefSeq" id="WP_075622164.1">
    <property type="nucleotide sequence ID" value="NZ_CP015607.1"/>
</dbReference>
<sequence length="81" mass="9271">MSDKQNKTTPAATEVESKLFRRIGIASYGIKQQRISENPTDNLKSTLSVEFLFISRNSGVEKFDKFLKDLALFIEEQNKQT</sequence>
<proteinExistence type="predicted"/>
<dbReference type="EMBL" id="CP015607">
    <property type="protein sequence ID" value="APT45923.1"/>
    <property type="molecule type" value="Genomic_DNA"/>
</dbReference>
<organism evidence="1 2">
    <name type="scientific">Bacillus safensis</name>
    <dbReference type="NCBI Taxonomy" id="561879"/>
    <lineage>
        <taxon>Bacteria</taxon>
        <taxon>Bacillati</taxon>
        <taxon>Bacillota</taxon>
        <taxon>Bacilli</taxon>
        <taxon>Bacillales</taxon>
        <taxon>Bacillaceae</taxon>
        <taxon>Bacillus</taxon>
    </lineage>
</organism>
<dbReference type="Proteomes" id="UP000185426">
    <property type="component" value="Chromosome"/>
</dbReference>